<dbReference type="Gene3D" id="3.30.560.10">
    <property type="entry name" value="Glucose Oxidase, domain 3"/>
    <property type="match status" value="1"/>
</dbReference>
<feature type="domain" description="Glucose-methanol-choline oxidoreductase N-terminal" evidence="8">
    <location>
        <begin position="303"/>
        <end position="317"/>
    </location>
</feature>
<comment type="caution">
    <text evidence="9">The sequence shown here is derived from an EMBL/GenBank/DDBJ whole genome shotgun (WGS) entry which is preliminary data.</text>
</comment>
<feature type="binding site" evidence="6">
    <location>
        <position position="261"/>
    </location>
    <ligand>
        <name>FAD</name>
        <dbReference type="ChEBI" id="CHEBI:57692"/>
    </ligand>
</feature>
<dbReference type="PROSITE" id="PS00624">
    <property type="entry name" value="GMC_OXRED_2"/>
    <property type="match status" value="1"/>
</dbReference>
<dbReference type="InterPro" id="IPR012132">
    <property type="entry name" value="GMC_OxRdtase"/>
</dbReference>
<dbReference type="SUPFAM" id="SSF54373">
    <property type="entry name" value="FAD-linked reductases, C-terminal domain"/>
    <property type="match status" value="1"/>
</dbReference>
<dbReference type="InterPro" id="IPR000172">
    <property type="entry name" value="GMC_OxRdtase_N"/>
</dbReference>
<name>A0AAD7IS79_9AGAR</name>
<dbReference type="PANTHER" id="PTHR11552:SF147">
    <property type="entry name" value="CHOLINE DEHYDROGENASE, MITOCHONDRIAL"/>
    <property type="match status" value="1"/>
</dbReference>
<dbReference type="Gene3D" id="3.50.50.60">
    <property type="entry name" value="FAD/NAD(P)-binding domain"/>
    <property type="match status" value="1"/>
</dbReference>
<keyword evidence="3" id="KW-0285">Flavoprotein</keyword>
<dbReference type="PANTHER" id="PTHR11552">
    <property type="entry name" value="GLUCOSE-METHANOL-CHOLINE GMC OXIDOREDUCTASE"/>
    <property type="match status" value="1"/>
</dbReference>
<feature type="signal peptide" evidence="7">
    <location>
        <begin position="1"/>
        <end position="19"/>
    </location>
</feature>
<keyword evidence="4 6" id="KW-0274">FAD</keyword>
<reference evidence="9" key="1">
    <citation type="submission" date="2023-03" db="EMBL/GenBank/DDBJ databases">
        <title>Massive genome expansion in bonnet fungi (Mycena s.s.) driven by repeated elements and novel gene families across ecological guilds.</title>
        <authorList>
            <consortium name="Lawrence Berkeley National Laboratory"/>
            <person name="Harder C.B."/>
            <person name="Miyauchi S."/>
            <person name="Viragh M."/>
            <person name="Kuo A."/>
            <person name="Thoen E."/>
            <person name="Andreopoulos B."/>
            <person name="Lu D."/>
            <person name="Skrede I."/>
            <person name="Drula E."/>
            <person name="Henrissat B."/>
            <person name="Morin E."/>
            <person name="Kohler A."/>
            <person name="Barry K."/>
            <person name="LaButti K."/>
            <person name="Morin E."/>
            <person name="Salamov A."/>
            <person name="Lipzen A."/>
            <person name="Mereny Z."/>
            <person name="Hegedus B."/>
            <person name="Baldrian P."/>
            <person name="Stursova M."/>
            <person name="Weitz H."/>
            <person name="Taylor A."/>
            <person name="Grigoriev I.V."/>
            <person name="Nagy L.G."/>
            <person name="Martin F."/>
            <person name="Kauserud H."/>
        </authorList>
    </citation>
    <scope>NUCLEOTIDE SEQUENCE</scope>
    <source>
        <strain evidence="9">CBHHK182m</strain>
    </source>
</reference>
<comment type="similarity">
    <text evidence="2">Belongs to the GMC oxidoreductase family.</text>
</comment>
<feature type="active site" description="Proton acceptor" evidence="5">
    <location>
        <position position="575"/>
    </location>
</feature>
<evidence type="ECO:0000256" key="2">
    <source>
        <dbReference type="ARBA" id="ARBA00010790"/>
    </source>
</evidence>
<dbReference type="InterPro" id="IPR036188">
    <property type="entry name" value="FAD/NAD-bd_sf"/>
</dbReference>
<dbReference type="PIRSF" id="PIRSF000137">
    <property type="entry name" value="Alcohol_oxidase"/>
    <property type="match status" value="1"/>
</dbReference>
<accession>A0AAD7IS79</accession>
<dbReference type="Proteomes" id="UP001215598">
    <property type="component" value="Unassembled WGS sequence"/>
</dbReference>
<evidence type="ECO:0000256" key="3">
    <source>
        <dbReference type="ARBA" id="ARBA00022630"/>
    </source>
</evidence>
<organism evidence="9 10">
    <name type="scientific">Mycena metata</name>
    <dbReference type="NCBI Taxonomy" id="1033252"/>
    <lineage>
        <taxon>Eukaryota</taxon>
        <taxon>Fungi</taxon>
        <taxon>Dikarya</taxon>
        <taxon>Basidiomycota</taxon>
        <taxon>Agaricomycotina</taxon>
        <taxon>Agaricomycetes</taxon>
        <taxon>Agaricomycetidae</taxon>
        <taxon>Agaricales</taxon>
        <taxon>Marasmiineae</taxon>
        <taxon>Mycenaceae</taxon>
        <taxon>Mycena</taxon>
    </lineage>
</organism>
<feature type="chain" id="PRO_5042061152" evidence="7">
    <location>
        <begin position="20"/>
        <end position="596"/>
    </location>
</feature>
<evidence type="ECO:0000256" key="5">
    <source>
        <dbReference type="PIRSR" id="PIRSR000137-1"/>
    </source>
</evidence>
<evidence type="ECO:0000256" key="7">
    <source>
        <dbReference type="SAM" id="SignalP"/>
    </source>
</evidence>
<evidence type="ECO:0000256" key="1">
    <source>
        <dbReference type="ARBA" id="ARBA00001974"/>
    </source>
</evidence>
<evidence type="ECO:0000256" key="4">
    <source>
        <dbReference type="ARBA" id="ARBA00022827"/>
    </source>
</evidence>
<dbReference type="EMBL" id="JARKIB010000075">
    <property type="protein sequence ID" value="KAJ7747835.1"/>
    <property type="molecule type" value="Genomic_DNA"/>
</dbReference>
<gene>
    <name evidence="9" type="ORF">B0H16DRAFT_1320057</name>
</gene>
<feature type="active site" description="Proton donor" evidence="5">
    <location>
        <position position="531"/>
    </location>
</feature>
<protein>
    <submittedName>
        <fullName evidence="9">Aryl-alcohol oxidase</fullName>
    </submittedName>
</protein>
<keyword evidence="7" id="KW-0732">Signal</keyword>
<keyword evidence="10" id="KW-1185">Reference proteome</keyword>
<dbReference type="GO" id="GO:0050660">
    <property type="term" value="F:flavin adenine dinucleotide binding"/>
    <property type="evidence" value="ECO:0007669"/>
    <property type="project" value="InterPro"/>
</dbReference>
<dbReference type="SUPFAM" id="SSF51905">
    <property type="entry name" value="FAD/NAD(P)-binding domain"/>
    <property type="match status" value="1"/>
</dbReference>
<evidence type="ECO:0000259" key="8">
    <source>
        <dbReference type="PROSITE" id="PS00624"/>
    </source>
</evidence>
<dbReference type="GO" id="GO:0016614">
    <property type="term" value="F:oxidoreductase activity, acting on CH-OH group of donors"/>
    <property type="evidence" value="ECO:0007669"/>
    <property type="project" value="InterPro"/>
</dbReference>
<evidence type="ECO:0000256" key="6">
    <source>
        <dbReference type="PIRSR" id="PIRSR000137-2"/>
    </source>
</evidence>
<evidence type="ECO:0000313" key="9">
    <source>
        <dbReference type="EMBL" id="KAJ7747835.1"/>
    </source>
</evidence>
<evidence type="ECO:0000313" key="10">
    <source>
        <dbReference type="Proteomes" id="UP001215598"/>
    </source>
</evidence>
<proteinExistence type="inferred from homology"/>
<dbReference type="InterPro" id="IPR007867">
    <property type="entry name" value="GMC_OxRtase_C"/>
</dbReference>
<comment type="cofactor">
    <cofactor evidence="1 6">
        <name>FAD</name>
        <dbReference type="ChEBI" id="CHEBI:57692"/>
    </cofactor>
</comment>
<dbReference type="Pfam" id="PF05199">
    <property type="entry name" value="GMC_oxred_C"/>
    <property type="match status" value="1"/>
</dbReference>
<dbReference type="Pfam" id="PF00732">
    <property type="entry name" value="GMC_oxred_N"/>
    <property type="match status" value="1"/>
</dbReference>
<sequence length="596" mass="64469">MLELQLILGLLLIVGCCLGKIFDGVSDLPGLEYDFVIIGGGTAGLVVANRLTENPNFSVLVLEAGVSNEGVLDSTVPFLVNDLLGPNIYDWNYTTTPQTGLNGRSIPYLRAHMLGGCSAHNFMFYTRGPRDDFDRYARLTGDDGWSWDKIFPYFLKNEKWTPPADFHNTTGQFDPAVHSTHGLNPVSLSGFAWPVGPRVMRALQELPEEFPYNRDMNTGFPLGVGWLQSTIGGGKRSSSASSYLAPFSQRKNLHILLHAQVTRLVDPSHVDGKLMFNGVEFVQSGFPSRFVAKARKETILSAGAVGTPTILMNSGVGDKASLELLGISSLLDLPSVGRNLSDHPTFALTWSVNSTMTIESISENATAFDEALAHWNQTHTGPMVDLGVTHVGWLKLDSDSPIFETFQDPAAGPNTGHIELIFEVGFIFEPAGTVTPQGHFMNIGIAVVTPISRGSITLNSSNPLDSPLIDPGFLTSDFDLFVARDAIQRTHKFVTAPVWNGYILAQTVNMDNFTTADLDQFIRNNAATINHAVGTAGMSARDAPYGVVNPDLLVKGTRGLSVIDASVLPIIPSAHTQAATFVVAERGADLVKARRT</sequence>
<dbReference type="AlphaFoldDB" id="A0AAD7IS79"/>